<proteinExistence type="predicted"/>
<dbReference type="EMBL" id="LVLJ01003556">
    <property type="protein sequence ID" value="OAE20985.1"/>
    <property type="molecule type" value="Genomic_DNA"/>
</dbReference>
<evidence type="ECO:0000313" key="2">
    <source>
        <dbReference type="EMBL" id="OAE20985.1"/>
    </source>
</evidence>
<dbReference type="AlphaFoldDB" id="A0A176VM36"/>
<feature type="compositionally biased region" description="Basic and acidic residues" evidence="1">
    <location>
        <begin position="141"/>
        <end position="159"/>
    </location>
</feature>
<gene>
    <name evidence="2" type="ORF">AXG93_267s1170</name>
</gene>
<evidence type="ECO:0000313" key="3">
    <source>
        <dbReference type="Proteomes" id="UP000077202"/>
    </source>
</evidence>
<feature type="region of interest" description="Disordered" evidence="1">
    <location>
        <begin position="29"/>
        <end position="49"/>
    </location>
</feature>
<sequence>MWSWRVVTLDSSVLSVDMYTTLKATQVEEGSRSAAMNPKSSPECAHDGHHRHRWDGIALHRSLLLGHRKSMDGIRLLPPDMSRTGSPSRSSFLPSVPEGKMAGSLMYHSRDQRGSIGGELSAGVWAKGEMNNQASSFSLLPEKRRERCEGRSGVEERGQDLSTCRPFEPDLLSERLHS</sequence>
<feature type="region of interest" description="Disordered" evidence="1">
    <location>
        <begin position="132"/>
        <end position="178"/>
    </location>
</feature>
<protein>
    <submittedName>
        <fullName evidence="2">Uncharacterized protein</fullName>
    </submittedName>
</protein>
<keyword evidence="3" id="KW-1185">Reference proteome</keyword>
<comment type="caution">
    <text evidence="2">The sequence shown here is derived from an EMBL/GenBank/DDBJ whole genome shotgun (WGS) entry which is preliminary data.</text>
</comment>
<organism evidence="2 3">
    <name type="scientific">Marchantia polymorpha subsp. ruderalis</name>
    <dbReference type="NCBI Taxonomy" id="1480154"/>
    <lineage>
        <taxon>Eukaryota</taxon>
        <taxon>Viridiplantae</taxon>
        <taxon>Streptophyta</taxon>
        <taxon>Embryophyta</taxon>
        <taxon>Marchantiophyta</taxon>
        <taxon>Marchantiopsida</taxon>
        <taxon>Marchantiidae</taxon>
        <taxon>Marchantiales</taxon>
        <taxon>Marchantiaceae</taxon>
        <taxon>Marchantia</taxon>
    </lineage>
</organism>
<reference evidence="2" key="1">
    <citation type="submission" date="2016-03" db="EMBL/GenBank/DDBJ databases">
        <title>Mechanisms controlling the formation of the plant cell surface in tip-growing cells are functionally conserved among land plants.</title>
        <authorList>
            <person name="Honkanen S."/>
            <person name="Jones V.A."/>
            <person name="Morieri G."/>
            <person name="Champion C."/>
            <person name="Hetherington A.J."/>
            <person name="Kelly S."/>
            <person name="Saint-Marcoux D."/>
            <person name="Proust H."/>
            <person name="Prescott H."/>
            <person name="Dolan L."/>
        </authorList>
    </citation>
    <scope>NUCLEOTIDE SEQUENCE [LARGE SCALE GENOMIC DNA]</scope>
    <source>
        <tissue evidence="2">Whole gametophyte</tissue>
    </source>
</reference>
<dbReference type="Proteomes" id="UP000077202">
    <property type="component" value="Unassembled WGS sequence"/>
</dbReference>
<accession>A0A176VM36</accession>
<evidence type="ECO:0000256" key="1">
    <source>
        <dbReference type="SAM" id="MobiDB-lite"/>
    </source>
</evidence>
<name>A0A176VM36_MARPO</name>